<name>A0A6A4LPT8_9ERIC</name>
<reference evidence="3" key="1">
    <citation type="journal article" date="2019" name="Genome Biol. Evol.">
        <title>The Rhododendron genome and chromosomal organization provide insight into shared whole-genome duplications across the heath family (Ericaceae).</title>
        <authorList>
            <person name="Soza V.L."/>
            <person name="Lindsley D."/>
            <person name="Waalkes A."/>
            <person name="Ramage E."/>
            <person name="Patwardhan R.P."/>
            <person name="Burton J.N."/>
            <person name="Adey A."/>
            <person name="Kumar A."/>
            <person name="Qiu R."/>
            <person name="Shendure J."/>
            <person name="Hall B."/>
        </authorList>
    </citation>
    <scope>NUCLEOTIDE SEQUENCE</scope>
    <source>
        <strain evidence="3">RSF 1966-606</strain>
    </source>
</reference>
<evidence type="ECO:0000256" key="1">
    <source>
        <dbReference type="ARBA" id="ARBA00044504"/>
    </source>
</evidence>
<dbReference type="OrthoDB" id="975446at2759"/>
<gene>
    <name evidence="3" type="ORF">C3L33_09606</name>
</gene>
<keyword evidence="2" id="KW-0812">Transmembrane</keyword>
<dbReference type="PANTHER" id="PTHR11654">
    <property type="entry name" value="OLIGOPEPTIDE TRANSPORTER-RELATED"/>
    <property type="match status" value="1"/>
</dbReference>
<dbReference type="AlphaFoldDB" id="A0A6A4LPT8"/>
<feature type="transmembrane region" description="Helical" evidence="2">
    <location>
        <begin position="126"/>
        <end position="145"/>
    </location>
</feature>
<keyword evidence="2" id="KW-1133">Transmembrane helix</keyword>
<dbReference type="InterPro" id="IPR036259">
    <property type="entry name" value="MFS_trans_sf"/>
</dbReference>
<dbReference type="EMBL" id="QEFC01001290">
    <property type="protein sequence ID" value="KAE9458491.1"/>
    <property type="molecule type" value="Genomic_DNA"/>
</dbReference>
<sequence>MKGIKACLDYNAPILRAEKAIRELEKEKDKESASNDGPAAAVCAGRSLVEQWKPLSVMIPMWTTFLVFGLVLSTGDTFFTEQGNNMDPTVSIYVVIMIGKIIKAMSSFFTAILLKCVPKPQQTQGIIVGIWTAMVLSVFCCSVAWRFEIRRLRAIEESNFCVRFNEDNNAVIPMSILRLVPQFCLLGLMEGIGKQGLDLFFEAKVTDVPMEKYGSALNDAVVGIGNFLNALLVFCIKSWFGDTLNCSSHLDRYYQMLMIMSFVNLCYYWFVSTFYPNKKETKDSVEVGVVEISVQLVG</sequence>
<feature type="transmembrane region" description="Helical" evidence="2">
    <location>
        <begin position="252"/>
        <end position="270"/>
    </location>
</feature>
<evidence type="ECO:0000256" key="2">
    <source>
        <dbReference type="SAM" id="Phobius"/>
    </source>
</evidence>
<feature type="non-terminal residue" evidence="3">
    <location>
        <position position="1"/>
    </location>
</feature>
<feature type="transmembrane region" description="Helical" evidence="2">
    <location>
        <begin position="91"/>
        <end position="114"/>
    </location>
</feature>
<evidence type="ECO:0000313" key="3">
    <source>
        <dbReference type="EMBL" id="KAE9458491.1"/>
    </source>
</evidence>
<comment type="similarity">
    <text evidence="1">Belongs to the major facilitator superfamily. Phosphate:H(+) symporter (TC 2.A.1.9) family.</text>
</comment>
<proteinExistence type="inferred from homology"/>
<organism evidence="3">
    <name type="scientific">Rhododendron williamsianum</name>
    <dbReference type="NCBI Taxonomy" id="262921"/>
    <lineage>
        <taxon>Eukaryota</taxon>
        <taxon>Viridiplantae</taxon>
        <taxon>Streptophyta</taxon>
        <taxon>Embryophyta</taxon>
        <taxon>Tracheophyta</taxon>
        <taxon>Spermatophyta</taxon>
        <taxon>Magnoliopsida</taxon>
        <taxon>eudicotyledons</taxon>
        <taxon>Gunneridae</taxon>
        <taxon>Pentapetalae</taxon>
        <taxon>asterids</taxon>
        <taxon>Ericales</taxon>
        <taxon>Ericaceae</taxon>
        <taxon>Ericoideae</taxon>
        <taxon>Rhodoreae</taxon>
        <taxon>Rhododendron</taxon>
    </lineage>
</organism>
<comment type="caution">
    <text evidence="3">The sequence shown here is derived from an EMBL/GenBank/DDBJ whole genome shotgun (WGS) entry which is preliminary data.</text>
</comment>
<feature type="transmembrane region" description="Helical" evidence="2">
    <location>
        <begin position="59"/>
        <end position="79"/>
    </location>
</feature>
<protein>
    <submittedName>
        <fullName evidence="3">Uncharacterized protein</fullName>
    </submittedName>
</protein>
<keyword evidence="2" id="KW-0472">Membrane</keyword>
<feature type="transmembrane region" description="Helical" evidence="2">
    <location>
        <begin position="220"/>
        <end position="240"/>
    </location>
</feature>
<dbReference type="Gene3D" id="1.20.1250.20">
    <property type="entry name" value="MFS general substrate transporter like domains"/>
    <property type="match status" value="1"/>
</dbReference>
<accession>A0A6A4LPT8</accession>